<dbReference type="GO" id="GO:0032467">
    <property type="term" value="P:positive regulation of cytokinesis"/>
    <property type="evidence" value="ECO:0007669"/>
    <property type="project" value="InterPro"/>
</dbReference>
<feature type="region of interest" description="Disordered" evidence="1">
    <location>
        <begin position="189"/>
        <end position="209"/>
    </location>
</feature>
<comment type="caution">
    <text evidence="3">The sequence shown here is derived from an EMBL/GenBank/DDBJ whole genome shotgun (WGS) entry which is preliminary data.</text>
</comment>
<evidence type="ECO:0000256" key="1">
    <source>
        <dbReference type="SAM" id="MobiDB-lite"/>
    </source>
</evidence>
<feature type="region of interest" description="Disordered" evidence="1">
    <location>
        <begin position="474"/>
        <end position="567"/>
    </location>
</feature>
<proteinExistence type="predicted"/>
<dbReference type="PANTHER" id="PTHR21616:SF2">
    <property type="entry name" value="CENTROSOME AND SPINDLE POLE-ASSOCIATED PROTEIN 1"/>
    <property type="match status" value="1"/>
</dbReference>
<feature type="compositionally biased region" description="Pro residues" evidence="1">
    <location>
        <begin position="725"/>
        <end position="734"/>
    </location>
</feature>
<dbReference type="InterPro" id="IPR026708">
    <property type="entry name" value="CSPP1"/>
</dbReference>
<feature type="compositionally biased region" description="Polar residues" evidence="1">
    <location>
        <begin position="368"/>
        <end position="377"/>
    </location>
</feature>
<feature type="compositionally biased region" description="Low complexity" evidence="1">
    <location>
        <begin position="352"/>
        <end position="367"/>
    </location>
</feature>
<feature type="compositionally biased region" description="Low complexity" evidence="1">
    <location>
        <begin position="714"/>
        <end position="724"/>
    </location>
</feature>
<protein>
    <recommendedName>
        <fullName evidence="2">CCDC66 domain-containing protein</fullName>
    </recommendedName>
</protein>
<feature type="region of interest" description="Disordered" evidence="1">
    <location>
        <begin position="697"/>
        <end position="751"/>
    </location>
</feature>
<dbReference type="PANTHER" id="PTHR21616">
    <property type="entry name" value="CENTROSOME SPINDLE POLE ASSOCIATED PROTEIN"/>
    <property type="match status" value="1"/>
</dbReference>
<dbReference type="EMBL" id="JALJOR010000001">
    <property type="protein sequence ID" value="KAK9829712.1"/>
    <property type="molecule type" value="Genomic_DNA"/>
</dbReference>
<evidence type="ECO:0000259" key="2">
    <source>
        <dbReference type="Pfam" id="PF15236"/>
    </source>
</evidence>
<gene>
    <name evidence="3" type="ORF">WJX72_007471</name>
</gene>
<feature type="compositionally biased region" description="Low complexity" evidence="1">
    <location>
        <begin position="91"/>
        <end position="102"/>
    </location>
</feature>
<dbReference type="InterPro" id="IPR040467">
    <property type="entry name" value="CCDC66_dom"/>
</dbReference>
<reference evidence="3 4" key="1">
    <citation type="journal article" date="2024" name="Nat. Commun.">
        <title>Phylogenomics reveals the evolutionary origins of lichenization in chlorophyte algae.</title>
        <authorList>
            <person name="Puginier C."/>
            <person name="Libourel C."/>
            <person name="Otte J."/>
            <person name="Skaloud P."/>
            <person name="Haon M."/>
            <person name="Grisel S."/>
            <person name="Petersen M."/>
            <person name="Berrin J.G."/>
            <person name="Delaux P.M."/>
            <person name="Dal Grande F."/>
            <person name="Keller J."/>
        </authorList>
    </citation>
    <scope>NUCLEOTIDE SEQUENCE [LARGE SCALE GENOMIC DNA]</scope>
    <source>
        <strain evidence="3 4">SAG 2043</strain>
    </source>
</reference>
<evidence type="ECO:0000313" key="3">
    <source>
        <dbReference type="EMBL" id="KAK9829712.1"/>
    </source>
</evidence>
<dbReference type="AlphaFoldDB" id="A0AAW1R8N1"/>
<dbReference type="Proteomes" id="UP001489004">
    <property type="component" value="Unassembled WGS sequence"/>
</dbReference>
<name>A0AAW1R8N1_9CHLO</name>
<evidence type="ECO:0000313" key="4">
    <source>
        <dbReference type="Proteomes" id="UP001489004"/>
    </source>
</evidence>
<dbReference type="GO" id="GO:0005874">
    <property type="term" value="C:microtubule"/>
    <property type="evidence" value="ECO:0007669"/>
    <property type="project" value="InterPro"/>
</dbReference>
<feature type="compositionally biased region" description="Basic and acidic residues" evidence="1">
    <location>
        <begin position="474"/>
        <end position="517"/>
    </location>
</feature>
<organism evidence="3 4">
    <name type="scientific">[Myrmecia] bisecta</name>
    <dbReference type="NCBI Taxonomy" id="41462"/>
    <lineage>
        <taxon>Eukaryota</taxon>
        <taxon>Viridiplantae</taxon>
        <taxon>Chlorophyta</taxon>
        <taxon>core chlorophytes</taxon>
        <taxon>Trebouxiophyceae</taxon>
        <taxon>Trebouxiales</taxon>
        <taxon>Trebouxiaceae</taxon>
        <taxon>Myrmecia</taxon>
    </lineage>
</organism>
<feature type="compositionally biased region" description="Low complexity" evidence="1">
    <location>
        <begin position="735"/>
        <end position="751"/>
    </location>
</feature>
<feature type="region of interest" description="Disordered" evidence="1">
    <location>
        <begin position="244"/>
        <end position="430"/>
    </location>
</feature>
<feature type="compositionally biased region" description="Polar residues" evidence="1">
    <location>
        <begin position="110"/>
        <end position="133"/>
    </location>
</feature>
<feature type="compositionally biased region" description="Low complexity" evidence="1">
    <location>
        <begin position="558"/>
        <end position="567"/>
    </location>
</feature>
<feature type="compositionally biased region" description="Polar residues" evidence="1">
    <location>
        <begin position="419"/>
        <end position="428"/>
    </location>
</feature>
<feature type="region of interest" description="Disordered" evidence="1">
    <location>
        <begin position="1"/>
        <end position="32"/>
    </location>
</feature>
<accession>A0AAW1R8N1</accession>
<feature type="region of interest" description="Disordered" evidence="1">
    <location>
        <begin position="89"/>
        <end position="151"/>
    </location>
</feature>
<dbReference type="Pfam" id="PF15236">
    <property type="entry name" value="CCDC66"/>
    <property type="match status" value="1"/>
</dbReference>
<feature type="compositionally biased region" description="Low complexity" evidence="1">
    <location>
        <begin position="263"/>
        <end position="283"/>
    </location>
</feature>
<sequence>MGRPTDHIGSLLGGGSNTAIQKKQEQDKQRNQNYAAELAAQIREKEMRRKMERQASLRQSQDLLAARMAVPSGLLLGASSLGAGRQRTDFAGSLASGPSSYGAPPPYGSHQPNNQAYGLTSAPSQAYGTSSQAYGGPLGRQPSFGQAAAPAMAQPSGIANLGAHRGSDAGKMEADMRKAAYRAELEAQMRQNKEAKEREKQAGLQDDLRKHQEAVYYDPFGKGGGGAPLRNAQGQIMTDLSHVRKMQQEQDQQYQSRSPPGRQQYPAAYSSQQPSYQPGPSYAGNQGESGRDWQPNGAASSSHYESSSQGMEHVQQHPESMGLPSHEQQRQVQQQREVQQQRQAQPLNGQSQQHPQHPQQQQQPQQQTSGAQASYSPGSGKFRRQPMEDSTGANIFGGGGASNSFSGRQDMGGAGMPNTAISSLGQNPTSPPKVQVYFRSDKAYMLPAELAAKQAQGLELAAELQRQIDEKKRLKEEEKRREREAEEAEERRLREEQARMEQKFAEEQAAERTKRALEAGSNEAVEQAWIQEKAKEGRGKGPPRSSSIDKRAMPTSPELAAATQEAAAAAAKEMATVELERMRADMALETAKMRAAVEKQQEEVAVLLQRAQHAEEVSSAARAQVAALKEAAEHDRIARAVRQAKTAEALKPLMHGLPEPDYGPIPVQQYSRYSGYAEPQPDALDLEVPRHMLAGRRSYTNPGDYGASVRDSLAEPAAGGASPPRGKPPRPPAPADFASSQASSSRGAARPSRGLDEAFAINESLAAESQLIYPKGKGSGAILDSLDQIIHPEPLQGEEGELGGCRPGLGMIPGMERGVDGRRPGSQPVQLRALDVDKLLHRNQDKLRMLQDFEAQQGGNLNEEALDDLLTEFVNKGALSSGQRTPSETAKGRRGGNVYDIRVDAARRLAADMSLAEREKSMAADTRWMNAY</sequence>
<feature type="compositionally biased region" description="Low complexity" evidence="1">
    <location>
        <begin position="330"/>
        <end position="343"/>
    </location>
</feature>
<feature type="domain" description="CCDC66" evidence="2">
    <location>
        <begin position="435"/>
        <end position="529"/>
    </location>
</feature>
<keyword evidence="4" id="KW-1185">Reference proteome</keyword>
<dbReference type="GO" id="GO:0000922">
    <property type="term" value="C:spindle pole"/>
    <property type="evidence" value="ECO:0007669"/>
    <property type="project" value="InterPro"/>
</dbReference>